<dbReference type="Proteomes" id="UP001273505">
    <property type="component" value="Unassembled WGS sequence"/>
</dbReference>
<proteinExistence type="predicted"/>
<keyword evidence="1" id="KW-0378">Hydrolase</keyword>
<organism evidence="1 2">
    <name type="scientific">Gilvimarinus gilvus</name>
    <dbReference type="NCBI Taxonomy" id="3058038"/>
    <lineage>
        <taxon>Bacteria</taxon>
        <taxon>Pseudomonadati</taxon>
        <taxon>Pseudomonadota</taxon>
        <taxon>Gammaproteobacteria</taxon>
        <taxon>Cellvibrionales</taxon>
        <taxon>Cellvibrionaceae</taxon>
        <taxon>Gilvimarinus</taxon>
    </lineage>
</organism>
<dbReference type="InterPro" id="IPR029058">
    <property type="entry name" value="AB_hydrolase_fold"/>
</dbReference>
<dbReference type="RefSeq" id="WP_302724380.1">
    <property type="nucleotide sequence ID" value="NZ_JAULRU010000797.1"/>
</dbReference>
<reference evidence="1 2" key="1">
    <citation type="submission" date="2023-11" db="EMBL/GenBank/DDBJ databases">
        <title>Gilvimarinus fulvus sp. nov., isolated from the surface of Kelp.</title>
        <authorList>
            <person name="Sun Y.Y."/>
            <person name="Gong Y."/>
            <person name="Du Z.J."/>
        </authorList>
    </citation>
    <scope>NUCLEOTIDE SEQUENCE [LARGE SCALE GENOMIC DNA]</scope>
    <source>
        <strain evidence="1 2">SDUM040013</strain>
    </source>
</reference>
<sequence length="228" mass="25345">MRLVLLPGMDGTGDLFAPLLAELPQKYCTEVVSLNSLSAESYDGQVRLLVEKLWNNEPKVLVAESYSGPLALQLCQQLPNCVTAVIFIASFTGPPSPYSKHSHKIPLGLMSSGPVSRVVLNYLGFDRKATQDQLSRVFQSVEKTGMPKMRQRLRNISRLTNLNVSVNVPALYIRPKNDRFVSLDTVRQVATTFSSTEVVELQRGHFIGQHSAKECAGQIDRFLLEIID</sequence>
<dbReference type="EMBL" id="JAXAFO010000001">
    <property type="protein sequence ID" value="MDX6847778.1"/>
    <property type="molecule type" value="Genomic_DNA"/>
</dbReference>
<keyword evidence="2" id="KW-1185">Reference proteome</keyword>
<evidence type="ECO:0000313" key="2">
    <source>
        <dbReference type="Proteomes" id="UP001273505"/>
    </source>
</evidence>
<dbReference type="GO" id="GO:0016787">
    <property type="term" value="F:hydrolase activity"/>
    <property type="evidence" value="ECO:0007669"/>
    <property type="project" value="UniProtKB-KW"/>
</dbReference>
<name>A0ABU4RVS5_9GAMM</name>
<dbReference type="Gene3D" id="3.40.50.1820">
    <property type="entry name" value="alpha/beta hydrolase"/>
    <property type="match status" value="1"/>
</dbReference>
<gene>
    <name evidence="1" type="ORF">SCD92_00310</name>
</gene>
<dbReference type="SUPFAM" id="SSF53474">
    <property type="entry name" value="alpha/beta-Hydrolases"/>
    <property type="match status" value="1"/>
</dbReference>
<comment type="caution">
    <text evidence="1">The sequence shown here is derived from an EMBL/GenBank/DDBJ whole genome shotgun (WGS) entry which is preliminary data.</text>
</comment>
<protein>
    <submittedName>
        <fullName evidence="1">Alpha/beta hydrolase</fullName>
    </submittedName>
</protein>
<accession>A0ABU4RVS5</accession>
<evidence type="ECO:0000313" key="1">
    <source>
        <dbReference type="EMBL" id="MDX6847778.1"/>
    </source>
</evidence>